<evidence type="ECO:0000256" key="1">
    <source>
        <dbReference type="ARBA" id="ARBA00001947"/>
    </source>
</evidence>
<dbReference type="InterPro" id="IPR023465">
    <property type="entry name" value="Riboflavin_kinase_dom_sf"/>
</dbReference>
<keyword evidence="8" id="KW-0479">Metal-binding</keyword>
<evidence type="ECO:0000256" key="10">
    <source>
        <dbReference type="ARBA" id="ARBA00022777"/>
    </source>
</evidence>
<evidence type="ECO:0000256" key="5">
    <source>
        <dbReference type="ARBA" id="ARBA00022630"/>
    </source>
</evidence>
<dbReference type="GO" id="GO:0008531">
    <property type="term" value="F:riboflavin kinase activity"/>
    <property type="evidence" value="ECO:0007669"/>
    <property type="project" value="UniProtKB-EC"/>
</dbReference>
<keyword evidence="6" id="KW-0288">FMN</keyword>
<evidence type="ECO:0000256" key="7">
    <source>
        <dbReference type="ARBA" id="ARBA00022679"/>
    </source>
</evidence>
<keyword evidence="10" id="KW-0418">Kinase</keyword>
<dbReference type="InParanoid" id="A0A1X7VGJ8"/>
<evidence type="ECO:0000259" key="17">
    <source>
        <dbReference type="SMART" id="SM00904"/>
    </source>
</evidence>
<gene>
    <name evidence="18" type="primary">100639978</name>
</gene>
<evidence type="ECO:0000256" key="9">
    <source>
        <dbReference type="ARBA" id="ARBA00022741"/>
    </source>
</evidence>
<dbReference type="AlphaFoldDB" id="A0A1X7VGJ8"/>
<keyword evidence="11" id="KW-0862">Zinc</keyword>
<protein>
    <recommendedName>
        <fullName evidence="4">Riboflavin kinase</fullName>
        <ecNumber evidence="3">2.7.1.26</ecNumber>
    </recommendedName>
    <alternativeName>
        <fullName evidence="16">ATP:riboflavin 5'-phosphotransferase</fullName>
    </alternativeName>
    <alternativeName>
        <fullName evidence="13">Flavokinase</fullName>
    </alternativeName>
</protein>
<comment type="pathway">
    <text evidence="2">Cofactor biosynthesis; FMN biosynthesis; FMN from riboflavin (ATP route): step 1/1.</text>
</comment>
<evidence type="ECO:0000256" key="12">
    <source>
        <dbReference type="ARBA" id="ARBA00022840"/>
    </source>
</evidence>
<keyword evidence="12" id="KW-0067">ATP-binding</keyword>
<reference evidence="18" key="2">
    <citation type="submission" date="2017-05" db="UniProtKB">
        <authorList>
            <consortium name="EnsemblMetazoa"/>
        </authorList>
    </citation>
    <scope>IDENTIFICATION</scope>
</reference>
<dbReference type="InterPro" id="IPR023468">
    <property type="entry name" value="Riboflavin_kinase"/>
</dbReference>
<dbReference type="STRING" id="400682.A0A1X7VGJ8"/>
<dbReference type="FunFam" id="2.40.30.30:FF:000002">
    <property type="entry name" value="Riboflavin kinase, putative"/>
    <property type="match status" value="1"/>
</dbReference>
<evidence type="ECO:0000256" key="14">
    <source>
        <dbReference type="ARBA" id="ARBA00050912"/>
    </source>
</evidence>
<comment type="function">
    <text evidence="15">Catalyzes the phosphorylation of riboflavin (vitamin B2) to form flavin-mononucleotide (FMN), hence rate-limiting enzyme in the synthesis of FAD. Essential for TNF-induced reactive oxygen species (ROS) production. Through its interaction with both TNFRSF1A and CYBA, physically and functionally couples TNFRSF1A to NADPH oxidase. TNF-activation of RFK may enhance the incorporation of FAD in NADPH oxidase, a critical step for the assembly and activation of NADPH oxidase.</text>
</comment>
<dbReference type="EnsemblMetazoa" id="Aqu2.1.38612_001">
    <property type="protein sequence ID" value="Aqu2.1.38612_001"/>
    <property type="gene ID" value="Aqu2.1.38612"/>
</dbReference>
<dbReference type="OrthoDB" id="276388at2759"/>
<evidence type="ECO:0000313" key="19">
    <source>
        <dbReference type="Proteomes" id="UP000007879"/>
    </source>
</evidence>
<dbReference type="SMART" id="SM00904">
    <property type="entry name" value="Flavokinase"/>
    <property type="match status" value="1"/>
</dbReference>
<keyword evidence="7" id="KW-0808">Transferase</keyword>
<evidence type="ECO:0000256" key="13">
    <source>
        <dbReference type="ARBA" id="ARBA00029789"/>
    </source>
</evidence>
<dbReference type="eggNOG" id="KOG3110">
    <property type="taxonomic scope" value="Eukaryota"/>
</dbReference>
<proteinExistence type="predicted"/>
<dbReference type="PANTHER" id="PTHR22749">
    <property type="entry name" value="RIBOFLAVIN KINASE/FMN ADENYLYLTRANSFERASE"/>
    <property type="match status" value="1"/>
</dbReference>
<evidence type="ECO:0000256" key="2">
    <source>
        <dbReference type="ARBA" id="ARBA00005201"/>
    </source>
</evidence>
<keyword evidence="19" id="KW-1185">Reference proteome</keyword>
<dbReference type="SUPFAM" id="SSF82114">
    <property type="entry name" value="Riboflavin kinase-like"/>
    <property type="match status" value="1"/>
</dbReference>
<accession>A0A1X7VGJ8</accession>
<reference evidence="19" key="1">
    <citation type="journal article" date="2010" name="Nature">
        <title>The Amphimedon queenslandica genome and the evolution of animal complexity.</title>
        <authorList>
            <person name="Srivastava M."/>
            <person name="Simakov O."/>
            <person name="Chapman J."/>
            <person name="Fahey B."/>
            <person name="Gauthier M.E."/>
            <person name="Mitros T."/>
            <person name="Richards G.S."/>
            <person name="Conaco C."/>
            <person name="Dacre M."/>
            <person name="Hellsten U."/>
            <person name="Larroux C."/>
            <person name="Putnam N.H."/>
            <person name="Stanke M."/>
            <person name="Adamska M."/>
            <person name="Darling A."/>
            <person name="Degnan S.M."/>
            <person name="Oakley T.H."/>
            <person name="Plachetzki D.C."/>
            <person name="Zhai Y."/>
            <person name="Adamski M."/>
            <person name="Calcino A."/>
            <person name="Cummins S.F."/>
            <person name="Goodstein D.M."/>
            <person name="Harris C."/>
            <person name="Jackson D.J."/>
            <person name="Leys S.P."/>
            <person name="Shu S."/>
            <person name="Woodcroft B.J."/>
            <person name="Vervoort M."/>
            <person name="Kosik K.S."/>
            <person name="Manning G."/>
            <person name="Degnan B.M."/>
            <person name="Rokhsar D.S."/>
        </authorList>
    </citation>
    <scope>NUCLEOTIDE SEQUENCE [LARGE SCALE GENOMIC DNA]</scope>
</reference>
<dbReference type="Gene3D" id="2.40.30.30">
    <property type="entry name" value="Riboflavin kinase-like"/>
    <property type="match status" value="1"/>
</dbReference>
<dbReference type="GO" id="GO:0005524">
    <property type="term" value="F:ATP binding"/>
    <property type="evidence" value="ECO:0007669"/>
    <property type="project" value="UniProtKB-KW"/>
</dbReference>
<keyword evidence="5" id="KW-0285">Flavoprotein</keyword>
<evidence type="ECO:0000256" key="15">
    <source>
        <dbReference type="ARBA" id="ARBA00054097"/>
    </source>
</evidence>
<dbReference type="GO" id="GO:0009231">
    <property type="term" value="P:riboflavin biosynthetic process"/>
    <property type="evidence" value="ECO:0007669"/>
    <property type="project" value="InterPro"/>
</dbReference>
<comment type="cofactor">
    <cofactor evidence="1">
        <name>Zn(2+)</name>
        <dbReference type="ChEBI" id="CHEBI:29105"/>
    </cofactor>
</comment>
<organism evidence="18">
    <name type="scientific">Amphimedon queenslandica</name>
    <name type="common">Sponge</name>
    <dbReference type="NCBI Taxonomy" id="400682"/>
    <lineage>
        <taxon>Eukaryota</taxon>
        <taxon>Metazoa</taxon>
        <taxon>Porifera</taxon>
        <taxon>Demospongiae</taxon>
        <taxon>Heteroscleromorpha</taxon>
        <taxon>Haplosclerida</taxon>
        <taxon>Niphatidae</taxon>
        <taxon>Amphimedon</taxon>
    </lineage>
</organism>
<dbReference type="UniPathway" id="UPA00276">
    <property type="reaction ID" value="UER00406"/>
</dbReference>
<evidence type="ECO:0000256" key="6">
    <source>
        <dbReference type="ARBA" id="ARBA00022643"/>
    </source>
</evidence>
<evidence type="ECO:0000256" key="3">
    <source>
        <dbReference type="ARBA" id="ARBA00012105"/>
    </source>
</evidence>
<evidence type="ECO:0000256" key="16">
    <source>
        <dbReference type="ARBA" id="ARBA00077632"/>
    </source>
</evidence>
<dbReference type="Pfam" id="PF01687">
    <property type="entry name" value="Flavokinase"/>
    <property type="match status" value="1"/>
</dbReference>
<dbReference type="OMA" id="NGEVHKM"/>
<evidence type="ECO:0000256" key="4">
    <source>
        <dbReference type="ARBA" id="ARBA00017394"/>
    </source>
</evidence>
<comment type="catalytic activity">
    <reaction evidence="14">
        <text>riboflavin + ATP = FMN + ADP + H(+)</text>
        <dbReference type="Rhea" id="RHEA:14357"/>
        <dbReference type="ChEBI" id="CHEBI:15378"/>
        <dbReference type="ChEBI" id="CHEBI:30616"/>
        <dbReference type="ChEBI" id="CHEBI:57986"/>
        <dbReference type="ChEBI" id="CHEBI:58210"/>
        <dbReference type="ChEBI" id="CHEBI:456216"/>
        <dbReference type="EC" id="2.7.1.26"/>
    </reaction>
    <physiologicalReaction direction="left-to-right" evidence="14">
        <dbReference type="Rhea" id="RHEA:14358"/>
    </physiologicalReaction>
</comment>
<dbReference type="GO" id="GO:0009398">
    <property type="term" value="P:FMN biosynthetic process"/>
    <property type="evidence" value="ECO:0007669"/>
    <property type="project" value="UniProtKB-UniPathway"/>
</dbReference>
<sequence length="148" mass="16846">MEPDGSLPYFTRGTVVRGFGRGSKDLGIPTANYPEEVVERLPLDIKCGVYYGWAKVDNGPVHKMVMSIGWNPQYQNTKKSMETHILHDFPEDFYGADLQVCITGFIRDEMKFKSLDELISAIKSDINIAQEKLSLDNKEKEELSNHFN</sequence>
<name>A0A1X7VGJ8_AMPQE</name>
<dbReference type="InterPro" id="IPR015865">
    <property type="entry name" value="Riboflavin_kinase_bac/euk"/>
</dbReference>
<evidence type="ECO:0000256" key="11">
    <source>
        <dbReference type="ARBA" id="ARBA00022833"/>
    </source>
</evidence>
<feature type="domain" description="Riboflavin kinase" evidence="17">
    <location>
        <begin position="6"/>
        <end position="134"/>
    </location>
</feature>
<dbReference type="EnsemblMetazoa" id="XM_003384421.2">
    <property type="protein sequence ID" value="XP_003384469.1"/>
    <property type="gene ID" value="LOC100639978"/>
</dbReference>
<dbReference type="PANTHER" id="PTHR22749:SF6">
    <property type="entry name" value="RIBOFLAVIN KINASE"/>
    <property type="match status" value="1"/>
</dbReference>
<keyword evidence="9" id="KW-0547">Nucleotide-binding</keyword>
<dbReference type="EC" id="2.7.1.26" evidence="3"/>
<dbReference type="KEGG" id="aqu:100639978"/>
<dbReference type="GO" id="GO:0046872">
    <property type="term" value="F:metal ion binding"/>
    <property type="evidence" value="ECO:0007669"/>
    <property type="project" value="UniProtKB-KW"/>
</dbReference>
<dbReference type="GO" id="GO:0005739">
    <property type="term" value="C:mitochondrion"/>
    <property type="evidence" value="ECO:0007669"/>
    <property type="project" value="TreeGrafter"/>
</dbReference>
<dbReference type="Proteomes" id="UP000007879">
    <property type="component" value="Unassembled WGS sequence"/>
</dbReference>
<evidence type="ECO:0000256" key="8">
    <source>
        <dbReference type="ARBA" id="ARBA00022723"/>
    </source>
</evidence>
<evidence type="ECO:0000313" key="18">
    <source>
        <dbReference type="EnsemblMetazoa" id="Aqu2.1.38612_001"/>
    </source>
</evidence>